<name>A0A6V8L9X4_9ACTN</name>
<dbReference type="Gene3D" id="3.40.50.1460">
    <property type="match status" value="1"/>
</dbReference>
<dbReference type="SMART" id="SM00642">
    <property type="entry name" value="Aamy"/>
    <property type="match status" value="1"/>
</dbReference>
<evidence type="ECO:0000313" key="10">
    <source>
        <dbReference type="Proteomes" id="UP000482960"/>
    </source>
</evidence>
<dbReference type="GO" id="GO:0006508">
    <property type="term" value="P:proteolysis"/>
    <property type="evidence" value="ECO:0007669"/>
    <property type="project" value="InterPro"/>
</dbReference>
<sequence length="895" mass="98669">MDDGRLKFDEGPRRALAVVTDHYRHSELPDLDSPSRDGEATARILGNPLIGGFDPVETLLDPDVRTATNRIYDFFASAQPDDFLFAYFSCHGRRTPNGRLYLTTIDTDPDRLPPTAISADYLAEQFDGSRARRIVVVLDCCHAGAFTGDPRLRGSRDRILVLTAGASELAHEGDRGQAVTGPSKFADAFFEGIETGRADNDNNGLITVREAFDYAVARLRDTGAKQTPQMRAGITGDMVLCRAPVRRGALPPPIDALVRSSLPSARQVAVDELAHWLSSADTTVVEAAETALAELRADPNERVAQAASRLLSRRYAVASGRLATEASVVVKNPDPLWYRRAVCYEIQVRSFADGDGDGIGDIRGLIDRLEYLQWLGVDCILLSPIFASPLKEDGNDISDFTAVHPDLGGIAELVELVDAAHRRGIRVLLDLVLNHTSDQHAWFESSRRAPDGPYGDYYVWSDTDALYAEASGSVAGADQSGWSAQSGWTYDPVRRQYYWHRFGPNAPDLNFDNPAVQDEILRILPYWLDLGVDGFRLVSAPYLFERDGTPCEGLHETHAYLRKLRAELDRDYPDRVLLAWADRWPAQARVYFGDPAEGRECDMVLFTSLMPRIFLSMRRESHHPVSTLLSQTDAIPANCQWGLFLRNGDEMSLDTIDEDGREYLLKEYAPLPRMRSAVGIRRRLAPMLDGDRGQMELCMALLLSLPGSPILYYGDEIGMGENLMLPGCAAIRTPMQWSTERGAGFSTAEPDQLALPVLLNSTYGYQAANVVSQRPISTSLLSTIRRLIQIRRHSPALNGGRFVPVPSSNSAVLAYLRQDGPDCMLCVANFSRYPQPTELDLSAHAGARLVEATGGSRFGTVTEAPWTLSLAGHGFFWFRLTDAAPPPSLPASLPA</sequence>
<dbReference type="EC" id="5.4.99.16" evidence="3"/>
<dbReference type="RefSeq" id="WP_173080903.1">
    <property type="nucleotide sequence ID" value="NZ_BAABJB010000001.1"/>
</dbReference>
<evidence type="ECO:0000259" key="8">
    <source>
        <dbReference type="SMART" id="SM00642"/>
    </source>
</evidence>
<dbReference type="SUPFAM" id="SSF51011">
    <property type="entry name" value="Glycosyl hydrolase domain"/>
    <property type="match status" value="1"/>
</dbReference>
<keyword evidence="5" id="KW-0106">Calcium</keyword>
<dbReference type="InterPro" id="IPR006047">
    <property type="entry name" value="GH13_cat_dom"/>
</dbReference>
<dbReference type="AlphaFoldDB" id="A0A6V8L9X4"/>
<dbReference type="GO" id="GO:0046872">
    <property type="term" value="F:metal ion binding"/>
    <property type="evidence" value="ECO:0007669"/>
    <property type="project" value="UniProtKB-KW"/>
</dbReference>
<evidence type="ECO:0000256" key="4">
    <source>
        <dbReference type="ARBA" id="ARBA00022723"/>
    </source>
</evidence>
<feature type="domain" description="Glycosyl hydrolase family 13 catalytic" evidence="8">
    <location>
        <begin position="345"/>
        <end position="754"/>
    </location>
</feature>
<dbReference type="Pfam" id="PF00656">
    <property type="entry name" value="Peptidase_C14"/>
    <property type="match status" value="1"/>
</dbReference>
<organism evidence="9 10">
    <name type="scientific">Phytohabitans rumicis</name>
    <dbReference type="NCBI Taxonomy" id="1076125"/>
    <lineage>
        <taxon>Bacteria</taxon>
        <taxon>Bacillati</taxon>
        <taxon>Actinomycetota</taxon>
        <taxon>Actinomycetes</taxon>
        <taxon>Micromonosporales</taxon>
        <taxon>Micromonosporaceae</taxon>
    </lineage>
</organism>
<keyword evidence="10" id="KW-1185">Reference proteome</keyword>
<dbReference type="EMBL" id="BLPG01000001">
    <property type="protein sequence ID" value="GFJ94003.1"/>
    <property type="molecule type" value="Genomic_DNA"/>
</dbReference>
<dbReference type="FunFam" id="3.20.20.80:FF:000055">
    <property type="entry name" value="Trehalose synthase"/>
    <property type="match status" value="1"/>
</dbReference>
<dbReference type="InterPro" id="IPR013780">
    <property type="entry name" value="Glyco_hydro_b"/>
</dbReference>
<evidence type="ECO:0000256" key="7">
    <source>
        <dbReference type="ARBA" id="ARBA00031378"/>
    </source>
</evidence>
<dbReference type="GO" id="GO:0004197">
    <property type="term" value="F:cysteine-type endopeptidase activity"/>
    <property type="evidence" value="ECO:0007669"/>
    <property type="project" value="InterPro"/>
</dbReference>
<dbReference type="Pfam" id="PF16657">
    <property type="entry name" value="Malt_amylase_C"/>
    <property type="match status" value="1"/>
</dbReference>
<evidence type="ECO:0000256" key="1">
    <source>
        <dbReference type="ARBA" id="ARBA00001595"/>
    </source>
</evidence>
<comment type="catalytic activity">
    <reaction evidence="1">
        <text>D-maltose = alpha,alpha-trehalose</text>
        <dbReference type="Rhea" id="RHEA:15145"/>
        <dbReference type="ChEBI" id="CHEBI:16551"/>
        <dbReference type="ChEBI" id="CHEBI:17306"/>
        <dbReference type="EC" id="5.4.99.16"/>
    </reaction>
</comment>
<evidence type="ECO:0000256" key="5">
    <source>
        <dbReference type="ARBA" id="ARBA00022837"/>
    </source>
</evidence>
<gene>
    <name evidence="9" type="ORF">Prum_076450</name>
</gene>
<dbReference type="GO" id="GO:0005975">
    <property type="term" value="P:carbohydrate metabolic process"/>
    <property type="evidence" value="ECO:0007669"/>
    <property type="project" value="InterPro"/>
</dbReference>
<dbReference type="InterPro" id="IPR017853">
    <property type="entry name" value="GH"/>
</dbReference>
<proteinExistence type="inferred from homology"/>
<dbReference type="InterPro" id="IPR012810">
    <property type="entry name" value="TreS/a-amylase_N"/>
</dbReference>
<keyword evidence="4" id="KW-0479">Metal-binding</keyword>
<dbReference type="PANTHER" id="PTHR10357:SF219">
    <property type="entry name" value="MALTOSE ALPHA-D-GLUCOSYLTRANSFERASE"/>
    <property type="match status" value="1"/>
</dbReference>
<evidence type="ECO:0000256" key="2">
    <source>
        <dbReference type="ARBA" id="ARBA00005496"/>
    </source>
</evidence>
<evidence type="ECO:0000256" key="6">
    <source>
        <dbReference type="ARBA" id="ARBA00023235"/>
    </source>
</evidence>
<dbReference type="PANTHER" id="PTHR10357">
    <property type="entry name" value="ALPHA-AMYLASE FAMILY MEMBER"/>
    <property type="match status" value="1"/>
</dbReference>
<dbReference type="Gene3D" id="3.90.400.10">
    <property type="entry name" value="Oligo-1,6-glucosidase, Domain 2"/>
    <property type="match status" value="1"/>
</dbReference>
<dbReference type="NCBIfam" id="TIGR02456">
    <property type="entry name" value="treS_nterm"/>
    <property type="match status" value="1"/>
</dbReference>
<reference evidence="9 10" key="1">
    <citation type="submission" date="2020-03" db="EMBL/GenBank/DDBJ databases">
        <title>Whole genome shotgun sequence of Phytohabitans rumicis NBRC 108638.</title>
        <authorList>
            <person name="Komaki H."/>
            <person name="Tamura T."/>
        </authorList>
    </citation>
    <scope>NUCLEOTIDE SEQUENCE [LARGE SCALE GENOMIC DNA]</scope>
    <source>
        <strain evidence="9 10">NBRC 108638</strain>
    </source>
</reference>
<dbReference type="Gene3D" id="3.20.20.80">
    <property type="entry name" value="Glycosidases"/>
    <property type="match status" value="1"/>
</dbReference>
<evidence type="ECO:0000256" key="3">
    <source>
        <dbReference type="ARBA" id="ARBA00012619"/>
    </source>
</evidence>
<comment type="caution">
    <text evidence="9">The sequence shown here is derived from an EMBL/GenBank/DDBJ whole genome shotgun (WGS) entry which is preliminary data.</text>
</comment>
<accession>A0A6V8L9X4</accession>
<protein>
    <recommendedName>
        <fullName evidence="3">maltose alpha-D-glucosyltransferase</fullName>
        <ecNumber evidence="3">5.4.99.16</ecNumber>
    </recommendedName>
    <alternativeName>
        <fullName evidence="7">Maltose alpha-D-glucosyltransferase</fullName>
    </alternativeName>
</protein>
<dbReference type="InterPro" id="IPR011600">
    <property type="entry name" value="Pept_C14_caspase"/>
</dbReference>
<dbReference type="Pfam" id="PF00128">
    <property type="entry name" value="Alpha-amylase"/>
    <property type="match status" value="2"/>
</dbReference>
<evidence type="ECO:0000313" key="9">
    <source>
        <dbReference type="EMBL" id="GFJ94003.1"/>
    </source>
</evidence>
<dbReference type="Gene3D" id="2.60.40.1180">
    <property type="entry name" value="Golgi alpha-mannosidase II"/>
    <property type="match status" value="1"/>
</dbReference>
<dbReference type="InterPro" id="IPR032091">
    <property type="entry name" value="Malt_amylase-like_C"/>
</dbReference>
<keyword evidence="6" id="KW-0413">Isomerase</keyword>
<comment type="similarity">
    <text evidence="2">Belongs to the glycosyl hydrolase 13 family. TreS subfamily.</text>
</comment>
<dbReference type="SUPFAM" id="SSF51445">
    <property type="entry name" value="(Trans)glycosidases"/>
    <property type="match status" value="1"/>
</dbReference>
<dbReference type="InterPro" id="IPR045857">
    <property type="entry name" value="O16G_dom_2"/>
</dbReference>
<reference evidence="9 10" key="2">
    <citation type="submission" date="2020-03" db="EMBL/GenBank/DDBJ databases">
        <authorList>
            <person name="Ichikawa N."/>
            <person name="Kimura A."/>
            <person name="Kitahashi Y."/>
            <person name="Uohara A."/>
        </authorList>
    </citation>
    <scope>NUCLEOTIDE SEQUENCE [LARGE SCALE GENOMIC DNA]</scope>
    <source>
        <strain evidence="9 10">NBRC 108638</strain>
    </source>
</reference>
<dbReference type="Proteomes" id="UP000482960">
    <property type="component" value="Unassembled WGS sequence"/>
</dbReference>
<dbReference type="GO" id="GO:0047471">
    <property type="term" value="F:maltose alpha-D-glucosyltransferase activity"/>
    <property type="evidence" value="ECO:0007669"/>
    <property type="project" value="UniProtKB-EC"/>
</dbReference>